<feature type="region of interest" description="Disordered" evidence="1">
    <location>
        <begin position="158"/>
        <end position="328"/>
    </location>
</feature>
<dbReference type="SMART" id="SM01014">
    <property type="entry name" value="ARID"/>
    <property type="match status" value="1"/>
</dbReference>
<organism evidence="3 4">
    <name type="scientific">Rickenella mellea</name>
    <dbReference type="NCBI Taxonomy" id="50990"/>
    <lineage>
        <taxon>Eukaryota</taxon>
        <taxon>Fungi</taxon>
        <taxon>Dikarya</taxon>
        <taxon>Basidiomycota</taxon>
        <taxon>Agaricomycotina</taxon>
        <taxon>Agaricomycetes</taxon>
        <taxon>Hymenochaetales</taxon>
        <taxon>Rickenellaceae</taxon>
        <taxon>Rickenella</taxon>
    </lineage>
</organism>
<dbReference type="InterPro" id="IPR036431">
    <property type="entry name" value="ARID_dom_sf"/>
</dbReference>
<dbReference type="Proteomes" id="UP000294933">
    <property type="component" value="Unassembled WGS sequence"/>
</dbReference>
<dbReference type="OrthoDB" id="1938591at2759"/>
<feature type="compositionally biased region" description="Low complexity" evidence="1">
    <location>
        <begin position="168"/>
        <end position="178"/>
    </location>
</feature>
<feature type="compositionally biased region" description="Polar residues" evidence="1">
    <location>
        <begin position="179"/>
        <end position="196"/>
    </location>
</feature>
<reference evidence="3 4" key="1">
    <citation type="submission" date="2018-06" db="EMBL/GenBank/DDBJ databases">
        <title>A transcriptomic atlas of mushroom development highlights an independent origin of complex multicellularity.</title>
        <authorList>
            <consortium name="DOE Joint Genome Institute"/>
            <person name="Krizsan K."/>
            <person name="Almasi E."/>
            <person name="Merenyi Z."/>
            <person name="Sahu N."/>
            <person name="Viragh M."/>
            <person name="Koszo T."/>
            <person name="Mondo S."/>
            <person name="Kiss B."/>
            <person name="Balint B."/>
            <person name="Kues U."/>
            <person name="Barry K."/>
            <person name="Hegedus J.C."/>
            <person name="Henrissat B."/>
            <person name="Johnson J."/>
            <person name="Lipzen A."/>
            <person name="Ohm R."/>
            <person name="Nagy I."/>
            <person name="Pangilinan J."/>
            <person name="Yan J."/>
            <person name="Xiong Y."/>
            <person name="Grigoriev I.V."/>
            <person name="Hibbett D.S."/>
            <person name="Nagy L.G."/>
        </authorList>
    </citation>
    <scope>NUCLEOTIDE SEQUENCE [LARGE SCALE GENOMIC DNA]</scope>
    <source>
        <strain evidence="3 4">SZMC22713</strain>
    </source>
</reference>
<dbReference type="GO" id="GO:0003677">
    <property type="term" value="F:DNA binding"/>
    <property type="evidence" value="ECO:0007669"/>
    <property type="project" value="InterPro"/>
</dbReference>
<dbReference type="Pfam" id="PF01388">
    <property type="entry name" value="ARID"/>
    <property type="match status" value="1"/>
</dbReference>
<feature type="domain" description="ARID" evidence="2">
    <location>
        <begin position="16"/>
        <end position="141"/>
    </location>
</feature>
<evidence type="ECO:0000256" key="1">
    <source>
        <dbReference type="SAM" id="MobiDB-lite"/>
    </source>
</evidence>
<evidence type="ECO:0000313" key="3">
    <source>
        <dbReference type="EMBL" id="TDL28413.1"/>
    </source>
</evidence>
<feature type="compositionally biased region" description="Polar residues" evidence="1">
    <location>
        <begin position="225"/>
        <end position="235"/>
    </location>
</feature>
<dbReference type="VEuPathDB" id="FungiDB:BD410DRAFT_811550"/>
<keyword evidence="4" id="KW-1185">Reference proteome</keyword>
<name>A0A4Y7QLC0_9AGAM</name>
<evidence type="ECO:0000259" key="2">
    <source>
        <dbReference type="PROSITE" id="PS51011"/>
    </source>
</evidence>
<protein>
    <recommendedName>
        <fullName evidence="2">ARID domain-containing protein</fullName>
    </recommendedName>
</protein>
<dbReference type="PROSITE" id="PS51011">
    <property type="entry name" value="ARID"/>
    <property type="match status" value="1"/>
</dbReference>
<dbReference type="InterPro" id="IPR001606">
    <property type="entry name" value="ARID_dom"/>
</dbReference>
<dbReference type="AlphaFoldDB" id="A0A4Y7QLC0"/>
<dbReference type="EMBL" id="ML170157">
    <property type="protein sequence ID" value="TDL28413.1"/>
    <property type="molecule type" value="Genomic_DNA"/>
</dbReference>
<gene>
    <name evidence="3" type="ORF">BD410DRAFT_811550</name>
</gene>
<feature type="region of interest" description="Disordered" evidence="1">
    <location>
        <begin position="34"/>
        <end position="54"/>
    </location>
</feature>
<feature type="compositionally biased region" description="Basic and acidic residues" evidence="1">
    <location>
        <begin position="276"/>
        <end position="291"/>
    </location>
</feature>
<evidence type="ECO:0000313" key="4">
    <source>
        <dbReference type="Proteomes" id="UP000294933"/>
    </source>
</evidence>
<feature type="compositionally biased region" description="Polar residues" evidence="1">
    <location>
        <begin position="314"/>
        <end position="326"/>
    </location>
</feature>
<feature type="compositionally biased region" description="Low complexity" evidence="1">
    <location>
        <begin position="247"/>
        <end position="259"/>
    </location>
</feature>
<sequence>MPPQSQLPGASPHNSKQRQQNFLSGLATIMSARNTPLPPSITGAQSTFDPASSHWNSVEPASEIGGFKLAGKDVDLFKLWGLVFQFGGSAKLQQAAWGNVAQQLGLPERLPHTMPNGMTLTSQALASYYTAILGPFEDAYLKNYADQRKLAIARQQQLGATPGRVPHSGPQQQGPGSQAVQLSPTTSTASPTNVQQFVAPGSGGTDSVSPQTPHRPAANPAGPVQQVTPRPTMSPSAGIGERDMAQVSSGSGVSLVTSTPGNSESDASGETRKRKQVEDTDMKRVRRKTVDSESPTAPSYFSKRAASEVLSQAGHPSSSRTYSRGQPSRRKIEYVPLVREIESAGGRDVANLTAGLGRFTHGRPLRDTNDWGTVDVDALTMSLRSRLSTELSYALTTLTLLSMMTGKAANTGFPAHICPELIEEILDLLEETAFSNAVDANVELSICTYHITTYHDIISRIHDEAISPFPDFKRREEDSHSTPRPLQRPADIIRMVVNILRNFSVVAENQPWMAQHPILLDLVLRVSGISPPAGNTIHPASKALTLSDLVVVPHETRLSNSPTPTPSERQRARYIFELIASYIVDPTEALTPITWLVQSGFPLSPTLRPPSRTDSALEVFTRISLSDANRQVFSQCIPSEWMWCLLEALVHRLPVVDHDFQMVMRESWLSYVEKVVMAIYSLAFFMPPEMKKRVKTTRSLGFAKIMLRMVKKFTLHPHSDYRGYFHVCARRAIEAMKLVDDCEDSFDTSQQNVPMLSFGMGYGEMGDNRVERGTGLLGGHQGEVTWGIMMQREVDEVMFSELESLTRIEYS</sequence>
<proteinExistence type="predicted"/>
<dbReference type="SUPFAM" id="SSF46774">
    <property type="entry name" value="ARID-like"/>
    <property type="match status" value="1"/>
</dbReference>
<dbReference type="Gene3D" id="1.10.150.60">
    <property type="entry name" value="ARID DNA-binding domain"/>
    <property type="match status" value="1"/>
</dbReference>
<feature type="compositionally biased region" description="Polar residues" evidence="1">
    <location>
        <begin position="42"/>
        <end position="54"/>
    </location>
</feature>
<accession>A0A4Y7QLC0</accession>
<dbReference type="STRING" id="50990.A0A4Y7QLC0"/>